<dbReference type="OrthoDB" id="9782128at2"/>
<proteinExistence type="predicted"/>
<dbReference type="PANTHER" id="PTHR48100">
    <property type="entry name" value="BROAD-SPECIFICITY PHOSPHATASE YOR283W-RELATED"/>
    <property type="match status" value="1"/>
</dbReference>
<dbReference type="AlphaFoldDB" id="A0A1G7LLB6"/>
<dbReference type="PANTHER" id="PTHR48100:SF1">
    <property type="entry name" value="HISTIDINE PHOSPHATASE FAMILY PROTEIN-RELATED"/>
    <property type="match status" value="1"/>
</dbReference>
<gene>
    <name evidence="1" type="ORF">SAMN04488121_102112</name>
</gene>
<dbReference type="InterPro" id="IPR029033">
    <property type="entry name" value="His_PPase_superfam"/>
</dbReference>
<dbReference type="SUPFAM" id="SSF53254">
    <property type="entry name" value="Phosphoglycerate mutase-like"/>
    <property type="match status" value="1"/>
</dbReference>
<name>A0A1G7LLB6_CHIFI</name>
<dbReference type="STRING" id="104663.SAMN04488121_102112"/>
<dbReference type="Pfam" id="PF00300">
    <property type="entry name" value="His_Phos_1"/>
    <property type="match status" value="1"/>
</dbReference>
<dbReference type="Proteomes" id="UP000199045">
    <property type="component" value="Unassembled WGS sequence"/>
</dbReference>
<accession>A0A1G7LLB6</accession>
<dbReference type="GO" id="GO:0005737">
    <property type="term" value="C:cytoplasm"/>
    <property type="evidence" value="ECO:0007669"/>
    <property type="project" value="TreeGrafter"/>
</dbReference>
<dbReference type="EMBL" id="FNBN01000002">
    <property type="protein sequence ID" value="SDF50308.1"/>
    <property type="molecule type" value="Genomic_DNA"/>
</dbReference>
<dbReference type="InterPro" id="IPR050275">
    <property type="entry name" value="PGM_Phosphatase"/>
</dbReference>
<dbReference type="CDD" id="cd07067">
    <property type="entry name" value="HP_PGM_like"/>
    <property type="match status" value="1"/>
</dbReference>
<dbReference type="GO" id="GO:0016791">
    <property type="term" value="F:phosphatase activity"/>
    <property type="evidence" value="ECO:0007669"/>
    <property type="project" value="TreeGrafter"/>
</dbReference>
<dbReference type="SMART" id="SM00855">
    <property type="entry name" value="PGAM"/>
    <property type="match status" value="1"/>
</dbReference>
<protein>
    <submittedName>
        <fullName evidence="1">Alpha-ribazole phosphatase</fullName>
    </submittedName>
</protein>
<sequence>MELYLVRHIKPDFPEGTNYGQTDVPLPADYDALHEEIISLLPREYDAVYSSPLTRCRLLAQAITATPITDNRLMELHFGDWEGRKWNDIPRDELDPWMADYINLAPPNGESLQLLVDRFTAFVRDVRAKQHQRIVIITHAGIIRAAMHLFNGIPLNQIMMEKVDYGGIYTFNLK</sequence>
<dbReference type="Gene3D" id="3.40.50.1240">
    <property type="entry name" value="Phosphoglycerate mutase-like"/>
    <property type="match status" value="1"/>
</dbReference>
<evidence type="ECO:0000313" key="1">
    <source>
        <dbReference type="EMBL" id="SDF50308.1"/>
    </source>
</evidence>
<dbReference type="InterPro" id="IPR013078">
    <property type="entry name" value="His_Pase_superF_clade-1"/>
</dbReference>
<reference evidence="1 2" key="1">
    <citation type="submission" date="2016-10" db="EMBL/GenBank/DDBJ databases">
        <authorList>
            <person name="de Groot N.N."/>
        </authorList>
    </citation>
    <scope>NUCLEOTIDE SEQUENCE [LARGE SCALE GENOMIC DNA]</scope>
    <source>
        <strain evidence="1 2">DSM 527</strain>
    </source>
</reference>
<dbReference type="RefSeq" id="WP_089830202.1">
    <property type="nucleotide sequence ID" value="NZ_FNBN01000002.1"/>
</dbReference>
<organism evidence="1 2">
    <name type="scientific">Chitinophaga filiformis</name>
    <name type="common">Myxococcus filiformis</name>
    <name type="synonym">Flexibacter filiformis</name>
    <dbReference type="NCBI Taxonomy" id="104663"/>
    <lineage>
        <taxon>Bacteria</taxon>
        <taxon>Pseudomonadati</taxon>
        <taxon>Bacteroidota</taxon>
        <taxon>Chitinophagia</taxon>
        <taxon>Chitinophagales</taxon>
        <taxon>Chitinophagaceae</taxon>
        <taxon>Chitinophaga</taxon>
    </lineage>
</organism>
<evidence type="ECO:0000313" key="2">
    <source>
        <dbReference type="Proteomes" id="UP000199045"/>
    </source>
</evidence>